<evidence type="ECO:0000313" key="2">
    <source>
        <dbReference type="Proteomes" id="UP000594621"/>
    </source>
</evidence>
<keyword evidence="2" id="KW-1185">Reference proteome</keyword>
<dbReference type="RefSeq" id="WP_195798151.1">
    <property type="nucleotide sequence ID" value="NZ_CP061379.1"/>
</dbReference>
<protein>
    <recommendedName>
        <fullName evidence="3">T3SS negative regulator,GrlR</fullName>
    </recommendedName>
</protein>
<dbReference type="KEGG" id="bcou:IC761_18830"/>
<sequence length="116" mass="12519">MKNGLYSIHIHMLDGVKGRDSGVLVLRDGVLLGGGPYFWSRGSYMVGDGTWKGELATNQHSPFADPFVRPLFGGEEVTSGFSGTFNEDGAEVFGTVLVAGHRSLSFRATLKRLAEI</sequence>
<accession>A0A7S9CZX2</accession>
<dbReference type="AlphaFoldDB" id="A0A7S9CZX2"/>
<evidence type="ECO:0008006" key="3">
    <source>
        <dbReference type="Google" id="ProtNLM"/>
    </source>
</evidence>
<dbReference type="EMBL" id="CP061379">
    <property type="protein sequence ID" value="QPF88597.1"/>
    <property type="molecule type" value="Genomic_DNA"/>
</dbReference>
<organism evidence="1 2">
    <name type="scientific">Bradyrhizobium commune</name>
    <dbReference type="NCBI Taxonomy" id="83627"/>
    <lineage>
        <taxon>Bacteria</taxon>
        <taxon>Pseudomonadati</taxon>
        <taxon>Pseudomonadota</taxon>
        <taxon>Alphaproteobacteria</taxon>
        <taxon>Hyphomicrobiales</taxon>
        <taxon>Nitrobacteraceae</taxon>
        <taxon>Bradyrhizobium</taxon>
    </lineage>
</organism>
<dbReference type="Gene3D" id="2.40.128.380">
    <property type="entry name" value="T3SS negative regulator GrlR"/>
    <property type="match status" value="1"/>
</dbReference>
<proteinExistence type="predicted"/>
<reference evidence="1 2" key="1">
    <citation type="submission" date="2020-09" db="EMBL/GenBank/DDBJ databases">
        <title>Complete genomes of bradyrhizobia occurring on native shrubby legumes in Australia.</title>
        <authorList>
            <person name="Lafay B."/>
        </authorList>
    </citation>
    <scope>NUCLEOTIDE SEQUENCE [LARGE SCALE GENOMIC DNA]</scope>
    <source>
        <strain evidence="1 2">BDV5040</strain>
    </source>
</reference>
<evidence type="ECO:0000313" key="1">
    <source>
        <dbReference type="EMBL" id="QPF88597.1"/>
    </source>
</evidence>
<dbReference type="Proteomes" id="UP000594621">
    <property type="component" value="Chromosome"/>
</dbReference>
<gene>
    <name evidence="1" type="ORF">IC761_18830</name>
</gene>
<name>A0A7S9CZX2_9BRAD</name>
<dbReference type="InterPro" id="IPR043019">
    <property type="entry name" value="GrlR_sf"/>
</dbReference>